<keyword evidence="1" id="KW-0812">Transmembrane</keyword>
<reference evidence="2 3" key="1">
    <citation type="submission" date="2019-01" db="EMBL/GenBank/DDBJ databases">
        <title>Sequencing the genomes of 1000 actinobacteria strains.</title>
        <authorList>
            <person name="Klenk H.-P."/>
        </authorList>
    </citation>
    <scope>NUCLEOTIDE SEQUENCE [LARGE SCALE GENOMIC DNA]</scope>
    <source>
        <strain evidence="2 3">DSM 43925</strain>
    </source>
</reference>
<proteinExistence type="predicted"/>
<sequence length="33" mass="3640">MPGGPPMLGFSLIIYATVGLATLIALKLRRRRR</sequence>
<evidence type="ECO:0000313" key="2">
    <source>
        <dbReference type="EMBL" id="RVX43547.1"/>
    </source>
</evidence>
<organism evidence="2 3">
    <name type="scientific">Nonomuraea polychroma</name>
    <dbReference type="NCBI Taxonomy" id="46176"/>
    <lineage>
        <taxon>Bacteria</taxon>
        <taxon>Bacillati</taxon>
        <taxon>Actinomycetota</taxon>
        <taxon>Actinomycetes</taxon>
        <taxon>Streptosporangiales</taxon>
        <taxon>Streptosporangiaceae</taxon>
        <taxon>Nonomuraea</taxon>
    </lineage>
</organism>
<dbReference type="AlphaFoldDB" id="A0A438MCY8"/>
<protein>
    <submittedName>
        <fullName evidence="2">Uncharacterized protein</fullName>
    </submittedName>
</protein>
<feature type="transmembrane region" description="Helical" evidence="1">
    <location>
        <begin position="6"/>
        <end position="26"/>
    </location>
</feature>
<keyword evidence="3" id="KW-1185">Reference proteome</keyword>
<gene>
    <name evidence="2" type="ORF">EDD27_6232</name>
</gene>
<dbReference type="Proteomes" id="UP000284824">
    <property type="component" value="Unassembled WGS sequence"/>
</dbReference>
<dbReference type="EMBL" id="SAUN01000001">
    <property type="protein sequence ID" value="RVX43547.1"/>
    <property type="molecule type" value="Genomic_DNA"/>
</dbReference>
<evidence type="ECO:0000256" key="1">
    <source>
        <dbReference type="SAM" id="Phobius"/>
    </source>
</evidence>
<keyword evidence="1" id="KW-1133">Transmembrane helix</keyword>
<accession>A0A438MCY8</accession>
<evidence type="ECO:0000313" key="3">
    <source>
        <dbReference type="Proteomes" id="UP000284824"/>
    </source>
</evidence>
<keyword evidence="1" id="KW-0472">Membrane</keyword>
<name>A0A438MCY8_9ACTN</name>
<comment type="caution">
    <text evidence="2">The sequence shown here is derived from an EMBL/GenBank/DDBJ whole genome shotgun (WGS) entry which is preliminary data.</text>
</comment>